<sequence length="355" mass="40116">MSSSSSLDTAEMQFEAYLFDPRPKYPLLIPAKRYWHPSLCSNDPEALTLICIHPAGQYKELWEPTLRHMFSLMSSGLTTDIKVREAWAIDAPNHGDSAIANEYLFTGYPSSCYWEDYTRSLHVFLAGLGTGVDIDFRKRNLVGIGVSAGCVPLVLIDTYIPTVEFSSLILAEPMILSPLQAGNLAFDMSSGAARRQYKWKSRVEALRHMRANRRLRTWAPEVQVSYVENALRDLPTALYPEEREGVTLKCPREYEAAGYREFQGIVRAYDYLRFVCLLLPVHFIFGAQPDLIPESFHADMLRVAAEGRYASMYRVQGSGHMIIQQQPAGLAAAVLRCLQNNISRSLIIPRDESRL</sequence>
<keyword evidence="3" id="KW-1185">Reference proteome</keyword>
<dbReference type="EMBL" id="JH930475">
    <property type="protein sequence ID" value="EKM52297.1"/>
    <property type="molecule type" value="Genomic_DNA"/>
</dbReference>
<dbReference type="Proteomes" id="UP000008370">
    <property type="component" value="Unassembled WGS sequence"/>
</dbReference>
<dbReference type="InParanoid" id="K5WPQ7"/>
<dbReference type="STRING" id="650164.K5WPQ7"/>
<feature type="domain" description="AB hydrolase-1" evidence="1">
    <location>
        <begin position="49"/>
        <end position="333"/>
    </location>
</feature>
<dbReference type="Pfam" id="PF12697">
    <property type="entry name" value="Abhydrolase_6"/>
    <property type="match status" value="1"/>
</dbReference>
<dbReference type="GeneID" id="18908044"/>
<reference evidence="2 3" key="1">
    <citation type="journal article" date="2012" name="BMC Genomics">
        <title>Comparative genomics of the white-rot fungi, Phanerochaete carnosa and P. chrysosporium, to elucidate the genetic basis of the distinct wood types they colonize.</title>
        <authorList>
            <person name="Suzuki H."/>
            <person name="MacDonald J."/>
            <person name="Syed K."/>
            <person name="Salamov A."/>
            <person name="Hori C."/>
            <person name="Aerts A."/>
            <person name="Henrissat B."/>
            <person name="Wiebenga A."/>
            <person name="vanKuyk P.A."/>
            <person name="Barry K."/>
            <person name="Lindquist E."/>
            <person name="LaButti K."/>
            <person name="Lapidus A."/>
            <person name="Lucas S."/>
            <person name="Coutinho P."/>
            <person name="Gong Y."/>
            <person name="Samejima M."/>
            <person name="Mahadevan R."/>
            <person name="Abou-Zaid M."/>
            <person name="de Vries R.P."/>
            <person name="Igarashi K."/>
            <person name="Yadav J.S."/>
            <person name="Grigoriev I.V."/>
            <person name="Master E.R."/>
        </authorList>
    </citation>
    <scope>NUCLEOTIDE SEQUENCE [LARGE SCALE GENOMIC DNA]</scope>
    <source>
        <strain evidence="2 3">HHB-10118-sp</strain>
    </source>
</reference>
<proteinExistence type="predicted"/>
<dbReference type="KEGG" id="pco:PHACADRAFT_126011"/>
<organism evidence="2 3">
    <name type="scientific">Phanerochaete carnosa (strain HHB-10118-sp)</name>
    <name type="common">White-rot fungus</name>
    <name type="synonym">Peniophora carnosa</name>
    <dbReference type="NCBI Taxonomy" id="650164"/>
    <lineage>
        <taxon>Eukaryota</taxon>
        <taxon>Fungi</taxon>
        <taxon>Dikarya</taxon>
        <taxon>Basidiomycota</taxon>
        <taxon>Agaricomycotina</taxon>
        <taxon>Agaricomycetes</taxon>
        <taxon>Polyporales</taxon>
        <taxon>Phanerochaetaceae</taxon>
        <taxon>Phanerochaete</taxon>
    </lineage>
</organism>
<name>K5WPQ7_PHACS</name>
<dbReference type="SUPFAM" id="SSF53474">
    <property type="entry name" value="alpha/beta-Hydrolases"/>
    <property type="match status" value="1"/>
</dbReference>
<evidence type="ECO:0000259" key="1">
    <source>
        <dbReference type="Pfam" id="PF12697"/>
    </source>
</evidence>
<gene>
    <name evidence="2" type="ORF">PHACADRAFT_126011</name>
</gene>
<dbReference type="HOGENOM" id="CLU_032490_0_0_1"/>
<dbReference type="OrthoDB" id="94039at2759"/>
<accession>K5WPQ7</accession>
<dbReference type="RefSeq" id="XP_007398648.1">
    <property type="nucleotide sequence ID" value="XM_007398586.1"/>
</dbReference>
<dbReference type="InterPro" id="IPR000073">
    <property type="entry name" value="AB_hydrolase_1"/>
</dbReference>
<dbReference type="InterPro" id="IPR029058">
    <property type="entry name" value="AB_hydrolase_fold"/>
</dbReference>
<evidence type="ECO:0000313" key="3">
    <source>
        <dbReference type="Proteomes" id="UP000008370"/>
    </source>
</evidence>
<dbReference type="AlphaFoldDB" id="K5WPQ7"/>
<evidence type="ECO:0000313" key="2">
    <source>
        <dbReference type="EMBL" id="EKM52297.1"/>
    </source>
</evidence>
<dbReference type="Gene3D" id="3.40.50.1820">
    <property type="entry name" value="alpha/beta hydrolase"/>
    <property type="match status" value="1"/>
</dbReference>
<protein>
    <recommendedName>
        <fullName evidence="1">AB hydrolase-1 domain-containing protein</fullName>
    </recommendedName>
</protein>